<sequence>MGLDGLHHLGVRFGISSPKARFKVEIIPANDGILDQAVARFGDLLIFLQGEDELARAANGHRPGKAVGQIVFKRNPLSASKKYPSFRLQRLACAGPELSI</sequence>
<dbReference type="EMBL" id="NNRJ01000033">
    <property type="protein sequence ID" value="OYR17567.1"/>
    <property type="molecule type" value="Genomic_DNA"/>
</dbReference>
<gene>
    <name evidence="1" type="ORF">CEV31_4367</name>
</gene>
<accession>A0A256FRV1</accession>
<organism evidence="1 2">
    <name type="scientific">Brucella thiophenivorans</name>
    <dbReference type="NCBI Taxonomy" id="571255"/>
    <lineage>
        <taxon>Bacteria</taxon>
        <taxon>Pseudomonadati</taxon>
        <taxon>Pseudomonadota</taxon>
        <taxon>Alphaproteobacteria</taxon>
        <taxon>Hyphomicrobiales</taxon>
        <taxon>Brucellaceae</taxon>
        <taxon>Brucella/Ochrobactrum group</taxon>
        <taxon>Brucella</taxon>
    </lineage>
</organism>
<protein>
    <submittedName>
        <fullName evidence="1">Uncharacterized protein</fullName>
    </submittedName>
</protein>
<comment type="caution">
    <text evidence="1">The sequence shown here is derived from an EMBL/GenBank/DDBJ whole genome shotgun (WGS) entry which is preliminary data.</text>
</comment>
<keyword evidence="2" id="KW-1185">Reference proteome</keyword>
<evidence type="ECO:0000313" key="2">
    <source>
        <dbReference type="Proteomes" id="UP000215590"/>
    </source>
</evidence>
<reference evidence="1 2" key="1">
    <citation type="submission" date="2017-07" db="EMBL/GenBank/DDBJ databases">
        <title>Phylogenetic study on the rhizospheric bacterium Ochrobactrum sp. A44.</title>
        <authorList>
            <person name="Krzyzanowska D.M."/>
            <person name="Ossowicki A."/>
            <person name="Rajewska M."/>
            <person name="Maciag T."/>
            <person name="Kaczynski Z."/>
            <person name="Czerwicka M."/>
            <person name="Jafra S."/>
        </authorList>
    </citation>
    <scope>NUCLEOTIDE SEQUENCE [LARGE SCALE GENOMIC DNA]</scope>
    <source>
        <strain evidence="1 2">DSM 7216</strain>
    </source>
</reference>
<dbReference type="AlphaFoldDB" id="A0A256FRV1"/>
<proteinExistence type="predicted"/>
<dbReference type="RefSeq" id="WP_094507516.1">
    <property type="nucleotide sequence ID" value="NZ_NNRJ01000033.1"/>
</dbReference>
<dbReference type="Proteomes" id="UP000215590">
    <property type="component" value="Unassembled WGS sequence"/>
</dbReference>
<name>A0A256FRV1_9HYPH</name>
<evidence type="ECO:0000313" key="1">
    <source>
        <dbReference type="EMBL" id="OYR17567.1"/>
    </source>
</evidence>